<dbReference type="PANTHER" id="PTHR34524:SF6">
    <property type="entry name" value="CALCYPHOSINE LIKE"/>
    <property type="match status" value="1"/>
</dbReference>
<proteinExistence type="predicted"/>
<evidence type="ECO:0000313" key="5">
    <source>
        <dbReference type="EMBL" id="CBJ25762.1"/>
    </source>
</evidence>
<feature type="domain" description="EF-hand" evidence="4">
    <location>
        <begin position="255"/>
        <end position="290"/>
    </location>
</feature>
<dbReference type="EMBL" id="FN649035">
    <property type="protein sequence ID" value="CBJ25762.1"/>
    <property type="molecule type" value="Genomic_DNA"/>
</dbReference>
<keyword evidence="6" id="KW-1185">Reference proteome</keyword>
<keyword evidence="2" id="KW-0677">Repeat</keyword>
<dbReference type="PROSITE" id="PS00018">
    <property type="entry name" value="EF_HAND_1"/>
    <property type="match status" value="4"/>
</dbReference>
<dbReference type="InterPro" id="IPR018247">
    <property type="entry name" value="EF_Hand_1_Ca_BS"/>
</dbReference>
<gene>
    <name evidence="5" type="primary">RSP</name>
    <name evidence="5" type="ORF">Esi_0008_0233</name>
</gene>
<evidence type="ECO:0000259" key="4">
    <source>
        <dbReference type="PROSITE" id="PS50222"/>
    </source>
</evidence>
<evidence type="ECO:0000256" key="1">
    <source>
        <dbReference type="ARBA" id="ARBA00022723"/>
    </source>
</evidence>
<dbReference type="Gene3D" id="1.10.238.10">
    <property type="entry name" value="EF-hand"/>
    <property type="match status" value="2"/>
</dbReference>
<feature type="domain" description="EF-hand" evidence="4">
    <location>
        <begin position="109"/>
        <end position="144"/>
    </location>
</feature>
<dbReference type="GO" id="GO:0005509">
    <property type="term" value="F:calcium ion binding"/>
    <property type="evidence" value="ECO:0007669"/>
    <property type="project" value="InterPro"/>
</dbReference>
<dbReference type="CDD" id="cd22984">
    <property type="entry name" value="DD_CrRSP7-like"/>
    <property type="match status" value="1"/>
</dbReference>
<protein>
    <submittedName>
        <fullName evidence="5">N/a</fullName>
    </submittedName>
</protein>
<dbReference type="Proteomes" id="UP000002630">
    <property type="component" value="Linkage Group LG02"/>
</dbReference>
<dbReference type="OrthoDB" id="252964at2759"/>
<dbReference type="InterPro" id="IPR002048">
    <property type="entry name" value="EF_hand_dom"/>
</dbReference>
<dbReference type="OMA" id="NQHTFEQ"/>
<dbReference type="SUPFAM" id="SSF47391">
    <property type="entry name" value="Dimerization-anchoring domain of cAMP-dependent PK regulatory subunit"/>
    <property type="match status" value="1"/>
</dbReference>
<dbReference type="EMBL" id="FN649727">
    <property type="protein sequence ID" value="CBJ25762.1"/>
    <property type="molecule type" value="Genomic_DNA"/>
</dbReference>
<dbReference type="InterPro" id="IPR011992">
    <property type="entry name" value="EF-hand-dom_pair"/>
</dbReference>
<dbReference type="STRING" id="2880.D7G769"/>
<organism evidence="5 6">
    <name type="scientific">Ectocarpus siliculosus</name>
    <name type="common">Brown alga</name>
    <name type="synonym">Conferva siliculosa</name>
    <dbReference type="NCBI Taxonomy" id="2880"/>
    <lineage>
        <taxon>Eukaryota</taxon>
        <taxon>Sar</taxon>
        <taxon>Stramenopiles</taxon>
        <taxon>Ochrophyta</taxon>
        <taxon>PX clade</taxon>
        <taxon>Phaeophyceae</taxon>
        <taxon>Ectocarpales</taxon>
        <taxon>Ectocarpaceae</taxon>
        <taxon>Ectocarpus</taxon>
    </lineage>
</organism>
<dbReference type="InterPro" id="IPR003117">
    <property type="entry name" value="cAMP_dep_PK_reg_su_I/II_a/b"/>
</dbReference>
<accession>D7G769</accession>
<dbReference type="SMART" id="SM00054">
    <property type="entry name" value="EFh"/>
    <property type="match status" value="4"/>
</dbReference>
<evidence type="ECO:0000256" key="2">
    <source>
        <dbReference type="ARBA" id="ARBA00022737"/>
    </source>
</evidence>
<dbReference type="Pfam" id="PF02197">
    <property type="entry name" value="RIIa"/>
    <property type="match status" value="1"/>
</dbReference>
<dbReference type="AlphaFoldDB" id="D7G769"/>
<feature type="domain" description="EF-hand" evidence="4">
    <location>
        <begin position="148"/>
        <end position="183"/>
    </location>
</feature>
<dbReference type="SUPFAM" id="SSF47473">
    <property type="entry name" value="EF-hand"/>
    <property type="match status" value="1"/>
</dbReference>
<dbReference type="InParanoid" id="D7G769"/>
<evidence type="ECO:0000313" key="6">
    <source>
        <dbReference type="Proteomes" id="UP000002630"/>
    </source>
</evidence>
<reference evidence="5 6" key="1">
    <citation type="journal article" date="2010" name="Nature">
        <title>The Ectocarpus genome and the independent evolution of multicellularity in brown algae.</title>
        <authorList>
            <person name="Cock J.M."/>
            <person name="Sterck L."/>
            <person name="Rouze P."/>
            <person name="Scornet D."/>
            <person name="Allen A.E."/>
            <person name="Amoutzias G."/>
            <person name="Anthouard V."/>
            <person name="Artiguenave F."/>
            <person name="Aury J.M."/>
            <person name="Badger J.H."/>
            <person name="Beszteri B."/>
            <person name="Billiau K."/>
            <person name="Bonnet E."/>
            <person name="Bothwell J.H."/>
            <person name="Bowler C."/>
            <person name="Boyen C."/>
            <person name="Brownlee C."/>
            <person name="Carrano C.J."/>
            <person name="Charrier B."/>
            <person name="Cho G.Y."/>
            <person name="Coelho S.M."/>
            <person name="Collen J."/>
            <person name="Corre E."/>
            <person name="Da Silva C."/>
            <person name="Delage L."/>
            <person name="Delaroque N."/>
            <person name="Dittami S.M."/>
            <person name="Doulbeau S."/>
            <person name="Elias M."/>
            <person name="Farnham G."/>
            <person name="Gachon C.M."/>
            <person name="Gschloessl B."/>
            <person name="Heesch S."/>
            <person name="Jabbari K."/>
            <person name="Jubin C."/>
            <person name="Kawai H."/>
            <person name="Kimura K."/>
            <person name="Kloareg B."/>
            <person name="Kupper F.C."/>
            <person name="Lang D."/>
            <person name="Le Bail A."/>
            <person name="Leblanc C."/>
            <person name="Lerouge P."/>
            <person name="Lohr M."/>
            <person name="Lopez P.J."/>
            <person name="Martens C."/>
            <person name="Maumus F."/>
            <person name="Michel G."/>
            <person name="Miranda-Saavedra D."/>
            <person name="Morales J."/>
            <person name="Moreau H."/>
            <person name="Motomura T."/>
            <person name="Nagasato C."/>
            <person name="Napoli C.A."/>
            <person name="Nelson D.R."/>
            <person name="Nyvall-Collen P."/>
            <person name="Peters A.F."/>
            <person name="Pommier C."/>
            <person name="Potin P."/>
            <person name="Poulain J."/>
            <person name="Quesneville H."/>
            <person name="Read B."/>
            <person name="Rensing S.A."/>
            <person name="Ritter A."/>
            <person name="Rousvoal S."/>
            <person name="Samanta M."/>
            <person name="Samson G."/>
            <person name="Schroeder D.C."/>
            <person name="Segurens B."/>
            <person name="Strittmatter M."/>
            <person name="Tonon T."/>
            <person name="Tregear J.W."/>
            <person name="Valentin K."/>
            <person name="von Dassow P."/>
            <person name="Yamagishi T."/>
            <person name="Van de Peer Y."/>
            <person name="Wincker P."/>
        </authorList>
    </citation>
    <scope>NUCLEOTIDE SEQUENCE [LARGE SCALE GENOMIC DNA]</scope>
    <source>
        <strain evidence="6">Ec32 / CCAP1310/4</strain>
    </source>
</reference>
<feature type="domain" description="EF-hand" evidence="4">
    <location>
        <begin position="219"/>
        <end position="254"/>
    </location>
</feature>
<keyword evidence="1" id="KW-0479">Metal-binding</keyword>
<dbReference type="Gene3D" id="1.20.890.10">
    <property type="entry name" value="cAMP-dependent protein kinase regulatory subunit, dimerization-anchoring domain"/>
    <property type="match status" value="1"/>
</dbReference>
<name>D7G769_ECTSI</name>
<sequence>MGSYAKAFEIPEEFPAILREFAKEAIREQPADIYRFGYEYFAKLSSVAEKDVIVEQPAPVEGTIGGVDDSQPGESNDDLGVITLGVNEVETQQTEEGPGGGSNDMSQDVLMDRVALLFQEADTDGNGTLSRVEFQQVLEMFAADIGGLSTKHVLKIMAEADNNDDGVIEYKEFLPIAIELIQAIMATEQYSENKLIRKKRHSAKMDVENYLMKGLPRHELENSIQEIFRGADGDGSGALDRAEFIRCLKESGLGFTRQELNLVLTLIDENGDGVIDYQEFLPVCFSMIVEILSDKVQEIPEEEMALRERVYSILVEANGGDEHMTSLGASECLYNAGLGLRYVQVPAIMSAVTVSEAGVVAAKEVADAVAGVMCALKQLESRQHESAEDECVTEFRASRQAEGLAKVAGLSADEFTRKLGDEFRAKKEGDDETFSTKDTLRDVMRETFPELEARQLHALESLADQRGDGRWGFANIEKWGFRTLQEVQDQHILLKSIKPPRGG</sequence>
<keyword evidence="3" id="KW-0106">Calcium</keyword>
<dbReference type="eggNOG" id="ENOG502RMSV">
    <property type="taxonomic scope" value="Eukaryota"/>
</dbReference>
<dbReference type="SMART" id="SM00394">
    <property type="entry name" value="RIIa"/>
    <property type="match status" value="1"/>
</dbReference>
<dbReference type="Pfam" id="PF13499">
    <property type="entry name" value="EF-hand_7"/>
    <property type="match status" value="2"/>
</dbReference>
<evidence type="ECO:0000256" key="3">
    <source>
        <dbReference type="ARBA" id="ARBA00022837"/>
    </source>
</evidence>
<dbReference type="PANTHER" id="PTHR34524">
    <property type="entry name" value="CALCYPHOSIN"/>
    <property type="match status" value="1"/>
</dbReference>
<dbReference type="PROSITE" id="PS50222">
    <property type="entry name" value="EF_HAND_2"/>
    <property type="match status" value="4"/>
</dbReference>
<dbReference type="InterPro" id="IPR051581">
    <property type="entry name" value="Ca-bind"/>
</dbReference>